<gene>
    <name evidence="2" type="ORF">D4A39_00780</name>
</gene>
<protein>
    <submittedName>
        <fullName evidence="2">PilZ domain-containing protein</fullName>
    </submittedName>
</protein>
<keyword evidence="3" id="KW-1185">Reference proteome</keyword>
<evidence type="ECO:0000259" key="1">
    <source>
        <dbReference type="Pfam" id="PF07238"/>
    </source>
</evidence>
<accession>A0A418Y1M0</accession>
<dbReference type="InterPro" id="IPR009875">
    <property type="entry name" value="PilZ_domain"/>
</dbReference>
<dbReference type="EMBL" id="QYYA01000001">
    <property type="protein sequence ID" value="RJG19434.1"/>
    <property type="molecule type" value="Genomic_DNA"/>
</dbReference>
<dbReference type="Proteomes" id="UP000283734">
    <property type="component" value="Unassembled WGS sequence"/>
</dbReference>
<evidence type="ECO:0000313" key="3">
    <source>
        <dbReference type="Proteomes" id="UP000283734"/>
    </source>
</evidence>
<organism evidence="2 3">
    <name type="scientific">Alcanivorax profundi</name>
    <dbReference type="NCBI Taxonomy" id="2338368"/>
    <lineage>
        <taxon>Bacteria</taxon>
        <taxon>Pseudomonadati</taxon>
        <taxon>Pseudomonadota</taxon>
        <taxon>Gammaproteobacteria</taxon>
        <taxon>Oceanospirillales</taxon>
        <taxon>Alcanivoracaceae</taxon>
        <taxon>Alcanivorax</taxon>
    </lineage>
</organism>
<comment type="caution">
    <text evidence="2">The sequence shown here is derived from an EMBL/GenBank/DDBJ whole genome shotgun (WGS) entry which is preliminary data.</text>
</comment>
<proteinExistence type="predicted"/>
<dbReference type="RefSeq" id="WP_031226927.1">
    <property type="nucleotide sequence ID" value="NZ_CAXGPP010000047.1"/>
</dbReference>
<reference evidence="2 3" key="1">
    <citation type="submission" date="2018-09" db="EMBL/GenBank/DDBJ databases">
        <title>Alcanivorax profundi sp. nov., isolated from 1000 m-depth seawater of the Mariana Trench.</title>
        <authorList>
            <person name="Liu J."/>
        </authorList>
    </citation>
    <scope>NUCLEOTIDE SEQUENCE [LARGE SCALE GENOMIC DNA]</scope>
    <source>
        <strain evidence="2 3">MTEO17</strain>
    </source>
</reference>
<dbReference type="Pfam" id="PF07238">
    <property type="entry name" value="PilZ"/>
    <property type="match status" value="1"/>
</dbReference>
<sequence>MATAMENRRHPRIHREESLSLTLLPSGSLSVSPDDRLYLTSHDVSLAGISVELPAPIKPNTDVELWVALLEEHGTYHLYGTIAWCAAPEGQLLAGIALDLERADGRLWAAHFDNDGFFND</sequence>
<dbReference type="AlphaFoldDB" id="A0A418Y1M0"/>
<dbReference type="GO" id="GO:0035438">
    <property type="term" value="F:cyclic-di-GMP binding"/>
    <property type="evidence" value="ECO:0007669"/>
    <property type="project" value="InterPro"/>
</dbReference>
<dbReference type="OrthoDB" id="6077644at2"/>
<dbReference type="SUPFAM" id="SSF141371">
    <property type="entry name" value="PilZ domain-like"/>
    <property type="match status" value="1"/>
</dbReference>
<dbReference type="Gene3D" id="2.40.10.220">
    <property type="entry name" value="predicted glycosyltransferase like domains"/>
    <property type="match status" value="1"/>
</dbReference>
<feature type="domain" description="PilZ" evidence="1">
    <location>
        <begin position="7"/>
        <end position="102"/>
    </location>
</feature>
<evidence type="ECO:0000313" key="2">
    <source>
        <dbReference type="EMBL" id="RJG19434.1"/>
    </source>
</evidence>
<name>A0A418Y1M0_9GAMM</name>